<keyword evidence="2" id="KW-1185">Reference proteome</keyword>
<reference evidence="1" key="1">
    <citation type="journal article" date="2021" name="Genome Biol. Evol.">
        <title>A High-Quality Reference Genome for a Parasitic Bivalve with Doubly Uniparental Inheritance (Bivalvia: Unionida).</title>
        <authorList>
            <person name="Smith C.H."/>
        </authorList>
    </citation>
    <scope>NUCLEOTIDE SEQUENCE</scope>
    <source>
        <strain evidence="1">CHS0354</strain>
    </source>
</reference>
<proteinExistence type="predicted"/>
<dbReference type="EMBL" id="JAEAOA010000745">
    <property type="protein sequence ID" value="KAK3588018.1"/>
    <property type="molecule type" value="Genomic_DNA"/>
</dbReference>
<organism evidence="1 2">
    <name type="scientific">Potamilus streckersoni</name>
    <dbReference type="NCBI Taxonomy" id="2493646"/>
    <lineage>
        <taxon>Eukaryota</taxon>
        <taxon>Metazoa</taxon>
        <taxon>Spiralia</taxon>
        <taxon>Lophotrochozoa</taxon>
        <taxon>Mollusca</taxon>
        <taxon>Bivalvia</taxon>
        <taxon>Autobranchia</taxon>
        <taxon>Heteroconchia</taxon>
        <taxon>Palaeoheterodonta</taxon>
        <taxon>Unionida</taxon>
        <taxon>Unionoidea</taxon>
        <taxon>Unionidae</taxon>
        <taxon>Ambleminae</taxon>
        <taxon>Lampsilini</taxon>
        <taxon>Potamilus</taxon>
    </lineage>
</organism>
<dbReference type="Proteomes" id="UP001195483">
    <property type="component" value="Unassembled WGS sequence"/>
</dbReference>
<reference evidence="1" key="3">
    <citation type="submission" date="2023-05" db="EMBL/GenBank/DDBJ databases">
        <authorList>
            <person name="Smith C.H."/>
        </authorList>
    </citation>
    <scope>NUCLEOTIDE SEQUENCE</scope>
    <source>
        <strain evidence="1">CHS0354</strain>
        <tissue evidence="1">Mantle</tissue>
    </source>
</reference>
<reference evidence="1" key="2">
    <citation type="journal article" date="2021" name="Genome Biol. Evol.">
        <title>Developing a high-quality reference genome for a parasitic bivalve with doubly uniparental inheritance (Bivalvia: Unionida).</title>
        <authorList>
            <person name="Smith C.H."/>
        </authorList>
    </citation>
    <scope>NUCLEOTIDE SEQUENCE</scope>
    <source>
        <strain evidence="1">CHS0354</strain>
        <tissue evidence="1">Mantle</tissue>
    </source>
</reference>
<sequence length="78" mass="9072">MQLPTLIAEQRKLIDPTPWRNSEPVVNLAIKTLPKESDNPWHLLGEFNLLLDIQFKYYTKIYTDGSKSKELNRTATEV</sequence>
<name>A0AAE0SA93_9BIVA</name>
<evidence type="ECO:0000313" key="2">
    <source>
        <dbReference type="Proteomes" id="UP001195483"/>
    </source>
</evidence>
<protein>
    <submittedName>
        <fullName evidence="1">Uncharacterized protein</fullName>
    </submittedName>
</protein>
<gene>
    <name evidence="1" type="ORF">CHS0354_012061</name>
</gene>
<comment type="caution">
    <text evidence="1">The sequence shown here is derived from an EMBL/GenBank/DDBJ whole genome shotgun (WGS) entry which is preliminary data.</text>
</comment>
<dbReference type="AlphaFoldDB" id="A0AAE0SA93"/>
<feature type="non-terminal residue" evidence="1">
    <location>
        <position position="78"/>
    </location>
</feature>
<accession>A0AAE0SA93</accession>
<evidence type="ECO:0000313" key="1">
    <source>
        <dbReference type="EMBL" id="KAK3588018.1"/>
    </source>
</evidence>